<protein>
    <submittedName>
        <fullName evidence="1">Uncharacterized protein</fullName>
    </submittedName>
</protein>
<evidence type="ECO:0000313" key="1">
    <source>
        <dbReference type="EMBL" id="KAJ9107890.1"/>
    </source>
</evidence>
<dbReference type="EMBL" id="JASBWR010000023">
    <property type="protein sequence ID" value="KAJ9107890.1"/>
    <property type="molecule type" value="Genomic_DNA"/>
</dbReference>
<organism evidence="1 2">
    <name type="scientific">Naganishia cerealis</name>
    <dbReference type="NCBI Taxonomy" id="610337"/>
    <lineage>
        <taxon>Eukaryota</taxon>
        <taxon>Fungi</taxon>
        <taxon>Dikarya</taxon>
        <taxon>Basidiomycota</taxon>
        <taxon>Agaricomycotina</taxon>
        <taxon>Tremellomycetes</taxon>
        <taxon>Filobasidiales</taxon>
        <taxon>Filobasidiaceae</taxon>
        <taxon>Naganishia</taxon>
    </lineage>
</organism>
<reference evidence="1" key="1">
    <citation type="submission" date="2023-04" db="EMBL/GenBank/DDBJ databases">
        <title>Draft Genome sequencing of Naganishia species isolated from polar environments using Oxford Nanopore Technology.</title>
        <authorList>
            <person name="Leo P."/>
            <person name="Venkateswaran K."/>
        </authorList>
    </citation>
    <scope>NUCLEOTIDE SEQUENCE</scope>
    <source>
        <strain evidence="1">MNA-CCFEE 5261</strain>
    </source>
</reference>
<keyword evidence="2" id="KW-1185">Reference proteome</keyword>
<comment type="caution">
    <text evidence="1">The sequence shown here is derived from an EMBL/GenBank/DDBJ whole genome shotgun (WGS) entry which is preliminary data.</text>
</comment>
<proteinExistence type="predicted"/>
<gene>
    <name evidence="1" type="ORF">QFC19_002633</name>
</gene>
<sequence length="358" mass="39683">MEPDHENAYYEAEGLHPEDEEYNAERTSPQTWFTTLPGHDYYCEVEETYIEDDFNLTGLSAQVPFWKEALEMVLDVEPGTSIPAYTNERHSADQTLHQRYIITKAGLQAMAEKYESGSFGVCPRYNCQSTYVLPCGRSDQPGLDTVKLYCPNCNDIYTPPSSKYQNVDGAFFGTSFPTLFFQTYPEFLSVPFKWYDNPTAAASSTSDNNPSNEPPSSMPTDAYKNTISFPKSPNPHGGTRQPVGKVYEPRIYGFRVSERARSGPRMGWLRDRPVTYDELDKVDWKGRWIGDGPSAGGVSVSSGGGKATEGPAMGGVAGIAERPKVGKGKLFEEEELKENDEEDVSEEEEVKGGATPAS</sequence>
<dbReference type="Proteomes" id="UP001241377">
    <property type="component" value="Unassembled WGS sequence"/>
</dbReference>
<name>A0ACC2W7Y3_9TREE</name>
<evidence type="ECO:0000313" key="2">
    <source>
        <dbReference type="Proteomes" id="UP001241377"/>
    </source>
</evidence>
<accession>A0ACC2W7Y3</accession>